<name>A0A8T3V702_9EURY</name>
<comment type="caution">
    <text evidence="8">The sequence shown here is derived from an EMBL/GenBank/DDBJ whole genome shotgun (WGS) entry which is preliminary data.</text>
</comment>
<dbReference type="Gene3D" id="2.160.20.10">
    <property type="entry name" value="Single-stranded right-handed beta-helix, Pectin lyase-like"/>
    <property type="match status" value="1"/>
</dbReference>
<dbReference type="PANTHER" id="PTHR11319">
    <property type="entry name" value="G PROTEIN-COUPLED RECEPTOR-RELATED"/>
    <property type="match status" value="1"/>
</dbReference>
<evidence type="ECO:0008006" key="10">
    <source>
        <dbReference type="Google" id="ProtNLM"/>
    </source>
</evidence>
<evidence type="ECO:0000256" key="6">
    <source>
        <dbReference type="ARBA" id="ARBA00023136"/>
    </source>
</evidence>
<gene>
    <name evidence="8" type="ORF">E7Z79_06520</name>
</gene>
<dbReference type="InterPro" id="IPR011050">
    <property type="entry name" value="Pectin_lyase_fold/virulence"/>
</dbReference>
<dbReference type="EMBL" id="SUTK01000028">
    <property type="protein sequence ID" value="MBE6502081.1"/>
    <property type="molecule type" value="Genomic_DNA"/>
</dbReference>
<dbReference type="InterPro" id="IPR006626">
    <property type="entry name" value="PbH1"/>
</dbReference>
<evidence type="ECO:0000313" key="8">
    <source>
        <dbReference type="EMBL" id="MBE6502081.1"/>
    </source>
</evidence>
<keyword evidence="4" id="KW-0964">Secreted</keyword>
<dbReference type="AlphaFoldDB" id="A0A8T3V702"/>
<dbReference type="PANTHER" id="PTHR11319:SF35">
    <property type="entry name" value="OUTER MEMBRANE PROTEIN PMPC-RELATED"/>
    <property type="match status" value="1"/>
</dbReference>
<dbReference type="NCBIfam" id="TIGR01376">
    <property type="entry name" value="POMP_repeat"/>
    <property type="match status" value="2"/>
</dbReference>
<dbReference type="Pfam" id="PF02415">
    <property type="entry name" value="Chlam_PMP"/>
    <property type="match status" value="6"/>
</dbReference>
<dbReference type="InterPro" id="IPR003368">
    <property type="entry name" value="POMP_repeat"/>
</dbReference>
<keyword evidence="7" id="KW-0998">Cell outer membrane</keyword>
<proteinExistence type="predicted"/>
<organism evidence="8 9">
    <name type="scientific">Methanobrevibacter thaueri</name>
    <dbReference type="NCBI Taxonomy" id="190975"/>
    <lineage>
        <taxon>Archaea</taxon>
        <taxon>Methanobacteriati</taxon>
        <taxon>Methanobacteriota</taxon>
        <taxon>Methanomada group</taxon>
        <taxon>Methanobacteria</taxon>
        <taxon>Methanobacteriales</taxon>
        <taxon>Methanobacteriaceae</taxon>
        <taxon>Methanobrevibacter</taxon>
    </lineage>
</organism>
<evidence type="ECO:0000256" key="3">
    <source>
        <dbReference type="ARBA" id="ARBA00004613"/>
    </source>
</evidence>
<evidence type="ECO:0000256" key="4">
    <source>
        <dbReference type="ARBA" id="ARBA00022525"/>
    </source>
</evidence>
<dbReference type="RefSeq" id="WP_303739172.1">
    <property type="nucleotide sequence ID" value="NZ_SUTK01000028.1"/>
</dbReference>
<dbReference type="GO" id="GO:0005576">
    <property type="term" value="C:extracellular region"/>
    <property type="evidence" value="ECO:0007669"/>
    <property type="project" value="UniProtKB-SubCell"/>
</dbReference>
<dbReference type="SUPFAM" id="SSF51126">
    <property type="entry name" value="Pectin lyase-like"/>
    <property type="match status" value="3"/>
</dbReference>
<accession>A0A8T3V702</accession>
<evidence type="ECO:0000313" key="9">
    <source>
        <dbReference type="Proteomes" id="UP000783037"/>
    </source>
</evidence>
<evidence type="ECO:0000256" key="7">
    <source>
        <dbReference type="ARBA" id="ARBA00023237"/>
    </source>
</evidence>
<reference evidence="8" key="1">
    <citation type="submission" date="2019-04" db="EMBL/GenBank/DDBJ databases">
        <title>Evolution of Biomass-Degrading Anaerobic Consortia Revealed by Metagenomics.</title>
        <authorList>
            <person name="Peng X."/>
        </authorList>
    </citation>
    <scope>NUCLEOTIDE SEQUENCE</scope>
    <source>
        <strain evidence="8">SIG18</strain>
    </source>
</reference>
<evidence type="ECO:0000256" key="1">
    <source>
        <dbReference type="ARBA" id="ARBA00004196"/>
    </source>
</evidence>
<sequence length="740" mass="77049">MNRKGIILILLILCILSIPAIGAADIDVEDTNNTKLTTTDSDVVTQGNGLSLSVSENETLLSATGESFTQLNEDVSGDDVTLTKNYTYTSSDSAFAGGITLSGTKTINGNGNVIIDASNQARIFKVTAGSTVTFKGITFINANPTQGPGGAIFGTGAVHIEDCKFINNTVNMANGGAVCLSGAGSTISNSYFEGNKAIKNPNNLNSGAAGAVFLNASNIMISNSEFLKNYAGLNGGAVGSSAMRIASCTIANCTFTSNTANGSAGAVGMQSRNFHIFNSTFKNNEAKGMFTTYPGNGGALVMRGWDSYAYNCTFTDNTAATHGGAVYLTNTSYDPLNNNTGFILCTFTGNTAGVDGGAVSWYSGATYGYVEDSIFTNNTARRNGGAIHWSGHHGTISNSTFIDNNATGEVTSELGSGNGGAVVWVGSYGTIKDNCIFTNNYAASNGGAIFLEGNATENCTNITITHSTFKDNYAGVDGGAVNWNEGAHSGNIFYSTFTNNIANSNGGAVFWSGHDGKILYSNFTGNNASGIVTDEYNNKGDGGAIIWSGINGIVDNCRFIDNYASQRGGGVFLQNCTHGNCTNTTFSHVYFENNTAGVNGGAIDWHKGAQNGHVRYGVFVNNTANRSGGAIFWFGTGGEILYSNFTGNKALGNVLYNNSFGNMTYGGHGGAVMWTGADGIIDGCTFVENNAAVNGGAIFMQGSTEGDCRNVTVSNSVFNDNFAGVNGGAVDWYRGARYCT</sequence>
<comment type="subcellular location">
    <subcellularLocation>
        <location evidence="1">Cell envelope</location>
    </subcellularLocation>
    <subcellularLocation>
        <location evidence="2">Cell outer membrane</location>
    </subcellularLocation>
    <subcellularLocation>
        <location evidence="3">Secreted</location>
    </subcellularLocation>
</comment>
<dbReference type="Proteomes" id="UP000783037">
    <property type="component" value="Unassembled WGS sequence"/>
</dbReference>
<keyword evidence="5" id="KW-0732">Signal</keyword>
<protein>
    <recommendedName>
        <fullName evidence="10">Adhesin-like protein</fullName>
    </recommendedName>
</protein>
<evidence type="ECO:0000256" key="5">
    <source>
        <dbReference type="ARBA" id="ARBA00022729"/>
    </source>
</evidence>
<keyword evidence="6" id="KW-0472">Membrane</keyword>
<evidence type="ECO:0000256" key="2">
    <source>
        <dbReference type="ARBA" id="ARBA00004442"/>
    </source>
</evidence>
<dbReference type="InterPro" id="IPR012334">
    <property type="entry name" value="Pectin_lyas_fold"/>
</dbReference>
<dbReference type="SMART" id="SM00710">
    <property type="entry name" value="PbH1"/>
    <property type="match status" value="14"/>
</dbReference>